<dbReference type="AlphaFoldDB" id="A0A1H8U5N7"/>
<proteinExistence type="predicted"/>
<protein>
    <submittedName>
        <fullName evidence="3">Predicted nuclease of restriction endonuclease-like (RecB) superfamily, DUF1016 family</fullName>
    </submittedName>
</protein>
<feature type="domain" description="YhcG N-terminal" evidence="2">
    <location>
        <begin position="23"/>
        <end position="157"/>
    </location>
</feature>
<gene>
    <name evidence="3" type="ORF">SAMN05192574_11827</name>
</gene>
<dbReference type="InterPro" id="IPR009362">
    <property type="entry name" value="YhcG_C"/>
</dbReference>
<dbReference type="PANTHER" id="PTHR30547:SF5">
    <property type="entry name" value="NUCLEASE YHCG-RELATED"/>
    <property type="match status" value="1"/>
</dbReference>
<keyword evidence="3" id="KW-0540">Nuclease</keyword>
<evidence type="ECO:0000313" key="3">
    <source>
        <dbReference type="EMBL" id="SEO98387.1"/>
    </source>
</evidence>
<feature type="domain" description="YhcG PDDEXK nuclease" evidence="1">
    <location>
        <begin position="181"/>
        <end position="336"/>
    </location>
</feature>
<dbReference type="Pfam" id="PF06250">
    <property type="entry name" value="YhcG_C"/>
    <property type="match status" value="1"/>
</dbReference>
<dbReference type="InterPro" id="IPR041527">
    <property type="entry name" value="YhcG_N"/>
</dbReference>
<evidence type="ECO:0000313" key="4">
    <source>
        <dbReference type="Proteomes" id="UP000198942"/>
    </source>
</evidence>
<dbReference type="InterPro" id="IPR053148">
    <property type="entry name" value="PD-DEXK-like_domain"/>
</dbReference>
<dbReference type="GO" id="GO:0003676">
    <property type="term" value="F:nucleic acid binding"/>
    <property type="evidence" value="ECO:0007669"/>
    <property type="project" value="InterPro"/>
</dbReference>
<keyword evidence="4" id="KW-1185">Reference proteome</keyword>
<evidence type="ECO:0000259" key="1">
    <source>
        <dbReference type="Pfam" id="PF06250"/>
    </source>
</evidence>
<organism evidence="3 4">
    <name type="scientific">Mucilaginibacter gossypiicola</name>
    <dbReference type="NCBI Taxonomy" id="551995"/>
    <lineage>
        <taxon>Bacteria</taxon>
        <taxon>Pseudomonadati</taxon>
        <taxon>Bacteroidota</taxon>
        <taxon>Sphingobacteriia</taxon>
        <taxon>Sphingobacteriales</taxon>
        <taxon>Sphingobacteriaceae</taxon>
        <taxon>Mucilaginibacter</taxon>
    </lineage>
</organism>
<dbReference type="Pfam" id="PF17761">
    <property type="entry name" value="DUF1016_N"/>
    <property type="match status" value="1"/>
</dbReference>
<dbReference type="GO" id="GO:0004519">
    <property type="term" value="F:endonuclease activity"/>
    <property type="evidence" value="ECO:0007669"/>
    <property type="project" value="UniProtKB-KW"/>
</dbReference>
<sequence>MPVYQQLKNTKYYMEASKSIIGDIQSIISTARESAVRSVDFERVRMYWYIGRRIFEEEQDGQERAIYGERLIPYLSEKLMPQFGTAFSARNLNHFRQFYRSFPIVNALRTQLTWTHYRSLLSMETAEKRDFYIGETVKNNWTSRQMERQINSQLYERLLLSMDQDRVLSVARNEKQSEAPQEIIKDPMVLEFLGLKQEAAYFERDIESALITHLQEFMLELGNGYSFVARQKRIHLDGDDFFIDLVFYNRLLQCFVIVELKTHKITHQDIGQLQMYVNYFDRVEKLAHETPTVGILLCLEKNDTVVKFSLPENSNIFATRYQLYLPTADQLLTEVQKELKKQQRLNDQ</sequence>
<dbReference type="PANTHER" id="PTHR30547">
    <property type="entry name" value="UNCHARACTERIZED PROTEIN YHCG-RELATED"/>
    <property type="match status" value="1"/>
</dbReference>
<dbReference type="STRING" id="551995.SAMN05192574_11827"/>
<dbReference type="Gene3D" id="3.40.1350.10">
    <property type="match status" value="1"/>
</dbReference>
<accession>A0A1H8U5N7</accession>
<dbReference type="InterPro" id="IPR011856">
    <property type="entry name" value="tRNA_endonuc-like_dom_sf"/>
</dbReference>
<evidence type="ECO:0000259" key="2">
    <source>
        <dbReference type="Pfam" id="PF17761"/>
    </source>
</evidence>
<dbReference type="EMBL" id="FOCL01000018">
    <property type="protein sequence ID" value="SEO98387.1"/>
    <property type="molecule type" value="Genomic_DNA"/>
</dbReference>
<keyword evidence="3" id="KW-0255">Endonuclease</keyword>
<dbReference type="Proteomes" id="UP000198942">
    <property type="component" value="Unassembled WGS sequence"/>
</dbReference>
<keyword evidence="3" id="KW-0378">Hydrolase</keyword>
<reference evidence="4" key="1">
    <citation type="submission" date="2016-10" db="EMBL/GenBank/DDBJ databases">
        <authorList>
            <person name="Varghese N."/>
            <person name="Submissions S."/>
        </authorList>
    </citation>
    <scope>NUCLEOTIDE SEQUENCE [LARGE SCALE GENOMIC DNA]</scope>
    <source>
        <strain evidence="4">Gh-48</strain>
    </source>
</reference>
<name>A0A1H8U5N7_9SPHI</name>